<comment type="similarity">
    <text evidence="3">Belongs to the TVP38/TMEM64 family.</text>
</comment>
<evidence type="ECO:0000259" key="12">
    <source>
        <dbReference type="Pfam" id="PF09335"/>
    </source>
</evidence>
<reference evidence="13 14" key="1">
    <citation type="submission" date="2019-04" db="EMBL/GenBank/DDBJ databases">
        <title>High contiguity whole genome sequence and gene annotation resource for two Venturia nashicola isolates.</title>
        <authorList>
            <person name="Prokchorchik M."/>
            <person name="Won K."/>
            <person name="Lee Y."/>
            <person name="Choi E.D."/>
            <person name="Segonzac C."/>
            <person name="Sohn K.H."/>
        </authorList>
    </citation>
    <scope>NUCLEOTIDE SEQUENCE [LARGE SCALE GENOMIC DNA]</scope>
    <source>
        <strain evidence="13 14">PRI2</strain>
    </source>
</reference>
<keyword evidence="6 11" id="KW-0812">Transmembrane</keyword>
<dbReference type="EMBL" id="SNSC02000017">
    <property type="protein sequence ID" value="TID17043.1"/>
    <property type="molecule type" value="Genomic_DNA"/>
</dbReference>
<comment type="function">
    <text evidence="1">Golgi membrane protein involved in vesicular trafficking and spindle migration.</text>
</comment>
<evidence type="ECO:0000313" key="14">
    <source>
        <dbReference type="Proteomes" id="UP000298493"/>
    </source>
</evidence>
<keyword evidence="14" id="KW-1185">Reference proteome</keyword>
<feature type="transmembrane region" description="Helical" evidence="11">
    <location>
        <begin position="234"/>
        <end position="256"/>
    </location>
</feature>
<dbReference type="GO" id="GO:0000139">
    <property type="term" value="C:Golgi membrane"/>
    <property type="evidence" value="ECO:0007669"/>
    <property type="project" value="UniProtKB-SubCell"/>
</dbReference>
<dbReference type="PANTHER" id="PTHR47549:SF1">
    <property type="entry name" value="GOLGI APPARATUS MEMBRANE PROTEIN TVP38"/>
    <property type="match status" value="1"/>
</dbReference>
<dbReference type="GO" id="GO:0016192">
    <property type="term" value="P:vesicle-mediated transport"/>
    <property type="evidence" value="ECO:0007669"/>
    <property type="project" value="TreeGrafter"/>
</dbReference>
<feature type="transmembrane region" description="Helical" evidence="11">
    <location>
        <begin position="160"/>
        <end position="182"/>
    </location>
</feature>
<name>A0A4Z1NN38_9PEZI</name>
<evidence type="ECO:0000256" key="1">
    <source>
        <dbReference type="ARBA" id="ARBA00002978"/>
    </source>
</evidence>
<protein>
    <recommendedName>
        <fullName evidence="4">Golgi apparatus membrane protein TVP38</fullName>
    </recommendedName>
    <alternativeName>
        <fullName evidence="5">Golgi apparatus membrane protein tvp38</fullName>
    </alternativeName>
</protein>
<dbReference type="Proteomes" id="UP000298493">
    <property type="component" value="Unassembled WGS sequence"/>
</dbReference>
<feature type="domain" description="VTT" evidence="12">
    <location>
        <begin position="145"/>
        <end position="258"/>
    </location>
</feature>
<evidence type="ECO:0000256" key="10">
    <source>
        <dbReference type="SAM" id="MobiDB-lite"/>
    </source>
</evidence>
<gene>
    <name evidence="13" type="ORF">E6O75_ATG09809</name>
</gene>
<accession>A0A4Z1NN38</accession>
<dbReference type="GO" id="GO:0000022">
    <property type="term" value="P:mitotic spindle elongation"/>
    <property type="evidence" value="ECO:0007669"/>
    <property type="project" value="TreeGrafter"/>
</dbReference>
<evidence type="ECO:0000256" key="9">
    <source>
        <dbReference type="ARBA" id="ARBA00023136"/>
    </source>
</evidence>
<feature type="transmembrane region" description="Helical" evidence="11">
    <location>
        <begin position="124"/>
        <end position="154"/>
    </location>
</feature>
<evidence type="ECO:0000313" key="13">
    <source>
        <dbReference type="EMBL" id="TID17043.1"/>
    </source>
</evidence>
<dbReference type="InterPro" id="IPR051076">
    <property type="entry name" value="Golgi_membrane_TVP38/TMEM64"/>
</dbReference>
<keyword evidence="8" id="KW-0333">Golgi apparatus</keyword>
<feature type="transmembrane region" description="Helical" evidence="11">
    <location>
        <begin position="84"/>
        <end position="103"/>
    </location>
</feature>
<evidence type="ECO:0000256" key="5">
    <source>
        <dbReference type="ARBA" id="ARBA00020673"/>
    </source>
</evidence>
<keyword evidence="9 11" id="KW-0472">Membrane</keyword>
<evidence type="ECO:0000256" key="11">
    <source>
        <dbReference type="SAM" id="Phobius"/>
    </source>
</evidence>
<dbReference type="InterPro" id="IPR032816">
    <property type="entry name" value="VTT_dom"/>
</dbReference>
<feature type="transmembrane region" description="Helical" evidence="11">
    <location>
        <begin position="276"/>
        <end position="297"/>
    </location>
</feature>
<feature type="compositionally biased region" description="Polar residues" evidence="10">
    <location>
        <begin position="21"/>
        <end position="52"/>
    </location>
</feature>
<evidence type="ECO:0000256" key="4">
    <source>
        <dbReference type="ARBA" id="ARBA00013533"/>
    </source>
</evidence>
<feature type="region of interest" description="Disordered" evidence="10">
    <location>
        <begin position="345"/>
        <end position="408"/>
    </location>
</feature>
<evidence type="ECO:0000256" key="6">
    <source>
        <dbReference type="ARBA" id="ARBA00022692"/>
    </source>
</evidence>
<evidence type="ECO:0000256" key="3">
    <source>
        <dbReference type="ARBA" id="ARBA00008640"/>
    </source>
</evidence>
<dbReference type="AlphaFoldDB" id="A0A4Z1NN38"/>
<sequence>MSQSNLHGEARGALALPVNEDSPSPENRSTSPFWTRPTTYRRSTSISNSQRPPRTYAGRIARNAAKLQRQALKHYNRLSMVQRVLLGIAGVISLVFGILFLVYNERIFAWLAPWAKKWRDVPAGWLILWAMTFVVSFPPLIGYSSCVTIAGFVYGFPNGWFIVASATVVGSSCSFLASRYLLSGFVSRLINRDPRFAALALTLKHDGIKLLIMIRLCPLPYSLSNGAISTIPTVSLASFALATAIVSPKLLLHVFVGAKLGELAEKGEDMDAKTKMISYISIAIGICAGAITGWVIYRQTKIRARQLEEEERRTVRRRSSDGIAAEYADDPSALEAAEALREEQDDISLRETWDEDYGEEDREEEDLIDEPVARPYRDEITDDEDAREMGDAFVDELDNEMDAKNLKK</sequence>
<feature type="compositionally biased region" description="Acidic residues" evidence="10">
    <location>
        <begin position="353"/>
        <end position="369"/>
    </location>
</feature>
<dbReference type="PANTHER" id="PTHR47549">
    <property type="entry name" value="GOLGI APPARATUS MEMBRANE PROTEIN TVP38-RELATED"/>
    <property type="match status" value="1"/>
</dbReference>
<proteinExistence type="inferred from homology"/>
<evidence type="ECO:0000256" key="7">
    <source>
        <dbReference type="ARBA" id="ARBA00022989"/>
    </source>
</evidence>
<dbReference type="STRING" id="86259.A0A4Z1NN38"/>
<organism evidence="13 14">
    <name type="scientific">Venturia nashicola</name>
    <dbReference type="NCBI Taxonomy" id="86259"/>
    <lineage>
        <taxon>Eukaryota</taxon>
        <taxon>Fungi</taxon>
        <taxon>Dikarya</taxon>
        <taxon>Ascomycota</taxon>
        <taxon>Pezizomycotina</taxon>
        <taxon>Dothideomycetes</taxon>
        <taxon>Pleosporomycetidae</taxon>
        <taxon>Venturiales</taxon>
        <taxon>Venturiaceae</taxon>
        <taxon>Venturia</taxon>
    </lineage>
</organism>
<comment type="subcellular location">
    <subcellularLocation>
        <location evidence="2">Golgi apparatus membrane</location>
        <topology evidence="2">Multi-pass membrane protein</topology>
    </subcellularLocation>
</comment>
<evidence type="ECO:0000256" key="8">
    <source>
        <dbReference type="ARBA" id="ARBA00023034"/>
    </source>
</evidence>
<evidence type="ECO:0000256" key="2">
    <source>
        <dbReference type="ARBA" id="ARBA00004653"/>
    </source>
</evidence>
<comment type="caution">
    <text evidence="13">The sequence shown here is derived from an EMBL/GenBank/DDBJ whole genome shotgun (WGS) entry which is preliminary data.</text>
</comment>
<feature type="region of interest" description="Disordered" evidence="10">
    <location>
        <begin position="1"/>
        <end position="54"/>
    </location>
</feature>
<dbReference type="Pfam" id="PF09335">
    <property type="entry name" value="VTT_dom"/>
    <property type="match status" value="1"/>
</dbReference>
<keyword evidence="7 11" id="KW-1133">Transmembrane helix</keyword>